<accession>A0A5K1K651</accession>
<gene>
    <name evidence="2" type="primary">Q5ADM9</name>
</gene>
<dbReference type="GO" id="GO:0004169">
    <property type="term" value="F:dolichyl-phosphate-mannose-protein mannosyltransferase activity"/>
    <property type="evidence" value="ECO:0007669"/>
    <property type="project" value="UniProtKB-EC"/>
</dbReference>
<name>A0A5K1K651_9APHY</name>
<proteinExistence type="predicted"/>
<sequence length="189" mass="20241">MTDPFSPNRFIHEVEPSSSTGARPGVGLGGLRPTQSRRKEGHTVDGGLGGVSDLGPTPSHPIPRSRAAAQPQFHPTGMGPTHSDHPSRSSSPRSIAVLSGVVISILFFYLSRIWNYPSLENLPSIDPAVKAYIDRAINRALRDPVGRRDFALLADGAIVLAELTKLITPKGTVDLPSNSFPDMALNDDM</sequence>
<protein>
    <submittedName>
        <fullName evidence="2">Dolichyl-phosphate-mannose--protein mannosyltransferase 2 (Protein mannosyltransferase 2) (EC)</fullName>
        <ecNumber evidence="2">2.4.1.109</ecNumber>
    </submittedName>
</protein>
<evidence type="ECO:0000256" key="1">
    <source>
        <dbReference type="SAM" id="MobiDB-lite"/>
    </source>
</evidence>
<feature type="region of interest" description="Disordered" evidence="1">
    <location>
        <begin position="1"/>
        <end position="91"/>
    </location>
</feature>
<dbReference type="EC" id="2.4.1.109" evidence="2"/>
<reference evidence="2" key="1">
    <citation type="submission" date="2019-10" db="EMBL/GenBank/DDBJ databases">
        <authorList>
            <person name="Nor Muhammad N."/>
        </authorList>
    </citation>
    <scope>NUCLEOTIDE SEQUENCE</scope>
</reference>
<dbReference type="EMBL" id="LR729719">
    <property type="protein sequence ID" value="VWP01849.1"/>
    <property type="molecule type" value="Genomic_DNA"/>
</dbReference>
<organism evidence="2">
    <name type="scientific">Ganoderma boninense</name>
    <dbReference type="NCBI Taxonomy" id="34458"/>
    <lineage>
        <taxon>Eukaryota</taxon>
        <taxon>Fungi</taxon>
        <taxon>Dikarya</taxon>
        <taxon>Basidiomycota</taxon>
        <taxon>Agaricomycotina</taxon>
        <taxon>Agaricomycetes</taxon>
        <taxon>Polyporales</taxon>
        <taxon>Polyporaceae</taxon>
        <taxon>Ganoderma</taxon>
    </lineage>
</organism>
<evidence type="ECO:0000313" key="2">
    <source>
        <dbReference type="EMBL" id="VWP01849.1"/>
    </source>
</evidence>
<keyword evidence="2" id="KW-0328">Glycosyltransferase</keyword>
<keyword evidence="2" id="KW-0808">Transferase</keyword>
<dbReference type="AlphaFoldDB" id="A0A5K1K651"/>